<dbReference type="OrthoDB" id="7409737at2"/>
<keyword evidence="1" id="KW-0472">Membrane</keyword>
<evidence type="ECO:0000256" key="1">
    <source>
        <dbReference type="SAM" id="Phobius"/>
    </source>
</evidence>
<feature type="transmembrane region" description="Helical" evidence="1">
    <location>
        <begin position="50"/>
        <end position="71"/>
    </location>
</feature>
<dbReference type="EMBL" id="CP012701">
    <property type="protein sequence ID" value="ALH83116.1"/>
    <property type="molecule type" value="Genomic_DNA"/>
</dbReference>
<evidence type="ECO:0000313" key="2">
    <source>
        <dbReference type="EMBL" id="ALH83116.1"/>
    </source>
</evidence>
<name>A0A0N9UT50_SPHMC</name>
<keyword evidence="1" id="KW-1133">Transmembrane helix</keyword>
<protein>
    <submittedName>
        <fullName evidence="2">Uncharacterized protein</fullName>
    </submittedName>
</protein>
<geneLocation type="plasmid" evidence="2 3">
    <name>1</name>
</geneLocation>
<feature type="transmembrane region" description="Helical" evidence="1">
    <location>
        <begin position="25"/>
        <end position="44"/>
    </location>
</feature>
<dbReference type="RefSeq" id="WP_054590559.1">
    <property type="nucleotide sequence ID" value="NZ_CP012701.1"/>
</dbReference>
<evidence type="ECO:0000313" key="3">
    <source>
        <dbReference type="Proteomes" id="UP000058074"/>
    </source>
</evidence>
<dbReference type="KEGG" id="smag:AN936_23515"/>
<dbReference type="Proteomes" id="UP000058074">
    <property type="component" value="Plasmid 1"/>
</dbReference>
<reference evidence="2 3" key="1">
    <citation type="journal article" date="2015" name="Genome Announc.">
        <title>Complete Genome Sequence of Polypropylene Glycol- and Polyethylene Glycol-Degrading Sphingopyxis macrogoltabida Strain EY-1.</title>
        <authorList>
            <person name="Ohtsubo Y."/>
            <person name="Nagata Y."/>
            <person name="Numata M."/>
            <person name="Tsuchikane K."/>
            <person name="Hosoyama A."/>
            <person name="Yamazoe A."/>
            <person name="Tsuda M."/>
            <person name="Fujita N."/>
            <person name="Kawai F."/>
        </authorList>
    </citation>
    <scope>NUCLEOTIDE SEQUENCE [LARGE SCALE GENOMIC DNA]</scope>
    <source>
        <strain evidence="2 3">EY-1</strain>
        <plasmid evidence="2">1</plasmid>
    </source>
</reference>
<proteinExistence type="predicted"/>
<dbReference type="AlphaFoldDB" id="A0A0N9UT50"/>
<sequence>MNSWRNLVPAPLAAPETRGLKAARLRTMTGLFLVAALVVSFGALRALIGIFALALFAGATTFALVQGVLWVRAKNAADDAWLMRERDDAL</sequence>
<organism evidence="2 3">
    <name type="scientific">Sphingopyxis macrogoltabida</name>
    <name type="common">Sphingomonas macrogoltabidus</name>
    <dbReference type="NCBI Taxonomy" id="33050"/>
    <lineage>
        <taxon>Bacteria</taxon>
        <taxon>Pseudomonadati</taxon>
        <taxon>Pseudomonadota</taxon>
        <taxon>Alphaproteobacteria</taxon>
        <taxon>Sphingomonadales</taxon>
        <taxon>Sphingomonadaceae</taxon>
        <taxon>Sphingopyxis</taxon>
    </lineage>
</organism>
<gene>
    <name evidence="2" type="ORF">AN936_23515</name>
</gene>
<accession>A0A0N9UT50</accession>
<dbReference type="PATRIC" id="fig|33050.5.peg.4755"/>
<keyword evidence="1" id="KW-0812">Transmembrane</keyword>
<keyword evidence="2" id="KW-0614">Plasmid</keyword>